<keyword evidence="1" id="KW-0479">Metal-binding</keyword>
<keyword evidence="3" id="KW-0464">Manganese</keyword>
<evidence type="ECO:0008006" key="8">
    <source>
        <dbReference type="Google" id="ProtNLM"/>
    </source>
</evidence>
<feature type="compositionally biased region" description="Polar residues" evidence="5">
    <location>
        <begin position="71"/>
        <end position="81"/>
    </location>
</feature>
<dbReference type="Gene3D" id="3.40.800.10">
    <property type="entry name" value="Ureohydrolase domain"/>
    <property type="match status" value="1"/>
</dbReference>
<dbReference type="Pfam" id="PF00491">
    <property type="entry name" value="Arginase"/>
    <property type="match status" value="1"/>
</dbReference>
<dbReference type="InterPro" id="IPR023696">
    <property type="entry name" value="Ureohydrolase_dom_sf"/>
</dbReference>
<dbReference type="GO" id="GO:0005737">
    <property type="term" value="C:cytoplasm"/>
    <property type="evidence" value="ECO:0007669"/>
    <property type="project" value="TreeGrafter"/>
</dbReference>
<proteinExistence type="inferred from homology"/>
<evidence type="ECO:0000256" key="3">
    <source>
        <dbReference type="ARBA" id="ARBA00023211"/>
    </source>
</evidence>
<name>A0A4V6PCC2_9ACTN</name>
<dbReference type="PANTHER" id="PTHR43782:SF3">
    <property type="entry name" value="ARGINASE"/>
    <property type="match status" value="1"/>
</dbReference>
<dbReference type="GO" id="GO:0030145">
    <property type="term" value="F:manganese ion binding"/>
    <property type="evidence" value="ECO:0007669"/>
    <property type="project" value="TreeGrafter"/>
</dbReference>
<dbReference type="AlphaFoldDB" id="A0A4V6PCC2"/>
<dbReference type="GO" id="GO:0004053">
    <property type="term" value="F:arginase activity"/>
    <property type="evidence" value="ECO:0007669"/>
    <property type="project" value="TreeGrafter"/>
</dbReference>
<comment type="similarity">
    <text evidence="4">Belongs to the arginase family.</text>
</comment>
<sequence>MAVRPERIVLAGGRDLDTAEAEFVRARGIRHVREADATALLDAVAACHGTPLDTAVAACHDTPIDAAADSSRGTAVDTTPRSSHDTPADTTPRSSHDTPADTTAGSFPSTAADAAAGSSRGAAVVYVHIDFDVLDPQVFASVGCPTPGGLHPDQLLALVGAIAERYEVAGLGLMEYEPSRQEDQALLSGLVKELVEVCSGR</sequence>
<comment type="caution">
    <text evidence="6">The sequence shown here is derived from an EMBL/GenBank/DDBJ whole genome shotgun (WGS) entry which is preliminary data.</text>
</comment>
<organism evidence="6 7">
    <name type="scientific">Nonomuraea deserti</name>
    <dbReference type="NCBI Taxonomy" id="1848322"/>
    <lineage>
        <taxon>Bacteria</taxon>
        <taxon>Bacillati</taxon>
        <taxon>Actinomycetota</taxon>
        <taxon>Actinomycetes</taxon>
        <taxon>Streptosporangiales</taxon>
        <taxon>Streptosporangiaceae</taxon>
        <taxon>Nonomuraea</taxon>
    </lineage>
</organism>
<feature type="compositionally biased region" description="Low complexity" evidence="5">
    <location>
        <begin position="104"/>
        <end position="113"/>
    </location>
</feature>
<evidence type="ECO:0000256" key="1">
    <source>
        <dbReference type="ARBA" id="ARBA00022723"/>
    </source>
</evidence>
<reference evidence="6 7" key="1">
    <citation type="submission" date="2019-03" db="EMBL/GenBank/DDBJ databases">
        <title>Draft genome sequences of novel Actinobacteria.</title>
        <authorList>
            <person name="Sahin N."/>
            <person name="Ay H."/>
            <person name="Saygin H."/>
        </authorList>
    </citation>
    <scope>NUCLEOTIDE SEQUENCE [LARGE SCALE GENOMIC DNA]</scope>
    <source>
        <strain evidence="6 7">KC310</strain>
    </source>
</reference>
<dbReference type="PROSITE" id="PS51409">
    <property type="entry name" value="ARGINASE_2"/>
    <property type="match status" value="1"/>
</dbReference>
<gene>
    <name evidence="6" type="ORF">E1292_40270</name>
</gene>
<dbReference type="Proteomes" id="UP000295258">
    <property type="component" value="Unassembled WGS sequence"/>
</dbReference>
<evidence type="ECO:0000256" key="5">
    <source>
        <dbReference type="SAM" id="MobiDB-lite"/>
    </source>
</evidence>
<evidence type="ECO:0000313" key="7">
    <source>
        <dbReference type="Proteomes" id="UP000295258"/>
    </source>
</evidence>
<evidence type="ECO:0000256" key="4">
    <source>
        <dbReference type="PROSITE-ProRule" id="PRU00742"/>
    </source>
</evidence>
<dbReference type="PANTHER" id="PTHR43782">
    <property type="entry name" value="ARGINASE"/>
    <property type="match status" value="1"/>
</dbReference>
<feature type="region of interest" description="Disordered" evidence="5">
    <location>
        <begin position="66"/>
        <end position="113"/>
    </location>
</feature>
<evidence type="ECO:0000256" key="2">
    <source>
        <dbReference type="ARBA" id="ARBA00022801"/>
    </source>
</evidence>
<keyword evidence="7" id="KW-1185">Reference proteome</keyword>
<evidence type="ECO:0000313" key="6">
    <source>
        <dbReference type="EMBL" id="TDC94205.1"/>
    </source>
</evidence>
<accession>A0A4V6PCC2</accession>
<dbReference type="EMBL" id="SMKO01000181">
    <property type="protein sequence ID" value="TDC94205.1"/>
    <property type="molecule type" value="Genomic_DNA"/>
</dbReference>
<dbReference type="InterPro" id="IPR006035">
    <property type="entry name" value="Ureohydrolase"/>
</dbReference>
<protein>
    <recommendedName>
        <fullName evidence="8">Arginase family protein</fullName>
    </recommendedName>
</protein>
<keyword evidence="2" id="KW-0378">Hydrolase</keyword>
<dbReference type="SUPFAM" id="SSF52768">
    <property type="entry name" value="Arginase/deacetylase"/>
    <property type="match status" value="1"/>
</dbReference>